<feature type="region of interest" description="Disordered" evidence="1">
    <location>
        <begin position="579"/>
        <end position="658"/>
    </location>
</feature>
<name>A0ABM1B4F4_LIMPO</name>
<feature type="region of interest" description="Disordered" evidence="1">
    <location>
        <begin position="1"/>
        <end position="206"/>
    </location>
</feature>
<feature type="region of interest" description="Disordered" evidence="1">
    <location>
        <begin position="688"/>
        <end position="797"/>
    </location>
</feature>
<keyword evidence="2" id="KW-1185">Reference proteome</keyword>
<reference evidence="3" key="1">
    <citation type="submission" date="2025-08" db="UniProtKB">
        <authorList>
            <consortium name="RefSeq"/>
        </authorList>
    </citation>
    <scope>IDENTIFICATION</scope>
    <source>
        <tissue evidence="3">Muscle</tissue>
    </source>
</reference>
<evidence type="ECO:0000313" key="3">
    <source>
        <dbReference type="RefSeq" id="XP_013774601.1"/>
    </source>
</evidence>
<feature type="compositionally biased region" description="Basic residues" evidence="1">
    <location>
        <begin position="695"/>
        <end position="704"/>
    </location>
</feature>
<feature type="compositionally biased region" description="Basic and acidic residues" evidence="1">
    <location>
        <begin position="148"/>
        <end position="172"/>
    </location>
</feature>
<protein>
    <submittedName>
        <fullName evidence="3">Uncharacterized protein LOC106459519</fullName>
    </submittedName>
</protein>
<gene>
    <name evidence="3" type="primary">LOC106459519</name>
</gene>
<dbReference type="GeneID" id="106459519"/>
<dbReference type="RefSeq" id="XP_013774601.1">
    <property type="nucleotide sequence ID" value="XM_013919147.2"/>
</dbReference>
<sequence>MNKNAFQSKQDHQQQNKDASEIDTLQKGVTKDIYQSVGDQQKENKNDPSVFAENQEKERINDVSRSDKNLFKDERSNTEPKSDVDQPKEKSKDGLKSVKDKENVEKIKGSSRKTSIQHREQDEINKDAKNDMKHCEKDVRQGQITGNSRREKKDLPWQHDRNDRSRENRDRYQFQMKRRNHSKEDSPAKRRRNRSPASVNKPEEMSKDFNITKKQSDFQRGNDYRSACSDSKVSEGYKGELSEKIASQINQRGKHLRNWQDRQSFRLGRTEDSFSSPLKMGQFDKGEKLSVNASGLPNRSNMSTMNKNQPISDRRTNVWEEGDNSKNYEDIEITKRRRETNHFSNIGVTSLQQFEDTRLMQLHRKGILGSYASASGLLQNKEHNVGPSMHLSRKDIAHSINSPQSSGRKRPSQMAKNVVPKKLQASQMKARTELQSFSTPNIGSFIQSGYSFDNLSVNDYSGANKEEIANHLASALTEKGMTDIPDHRLVSFLRELGYMNQNNPISNAMSYTGVEMNADESSFYRNTPHWQKNFVSQNNRDISGISQRKKTFSELGMTSLNDSTKQHFGVRAQTCLNPESNSAIESMQLSSTSRDSGNIYRMPTSKIQTRNQQNPRQSQKQPKQQKRDLKQKGQNIKASQCQRSEPPKSLEDEDVSYSKTNEEQFVKGNFEIAREMLPLQFGKCQDSQTGTLYRHSQRKRRSKKLSKESYRQSGKASGSPKENTERKTNITSTNNEELYTAERNQNVRLLEEKLPSQFGKNQSGQKRLLHKQPQQTKIFQNYPRDKSQSKPTTFGTS</sequence>
<feature type="compositionally biased region" description="Basic and acidic residues" evidence="1">
    <location>
        <begin position="54"/>
        <end position="108"/>
    </location>
</feature>
<feature type="compositionally biased region" description="Polar residues" evidence="1">
    <location>
        <begin position="579"/>
        <end position="596"/>
    </location>
</feature>
<feature type="compositionally biased region" description="Basic and acidic residues" evidence="1">
    <location>
        <begin position="117"/>
        <end position="140"/>
    </location>
</feature>
<feature type="compositionally biased region" description="Basic and acidic residues" evidence="1">
    <location>
        <begin position="9"/>
        <end position="20"/>
    </location>
</feature>
<proteinExistence type="predicted"/>
<evidence type="ECO:0000256" key="1">
    <source>
        <dbReference type="SAM" id="MobiDB-lite"/>
    </source>
</evidence>
<feature type="compositionally biased region" description="Polar residues" evidence="1">
    <location>
        <begin position="632"/>
        <end position="643"/>
    </location>
</feature>
<evidence type="ECO:0000313" key="2">
    <source>
        <dbReference type="Proteomes" id="UP000694941"/>
    </source>
</evidence>
<feature type="compositionally biased region" description="Polar residues" evidence="1">
    <location>
        <begin position="729"/>
        <end position="747"/>
    </location>
</feature>
<feature type="compositionally biased region" description="Low complexity" evidence="1">
    <location>
        <begin position="610"/>
        <end position="622"/>
    </location>
</feature>
<accession>A0ABM1B4F4</accession>
<dbReference type="Proteomes" id="UP000694941">
    <property type="component" value="Unplaced"/>
</dbReference>
<organism evidence="2 3">
    <name type="scientific">Limulus polyphemus</name>
    <name type="common">Atlantic horseshoe crab</name>
    <dbReference type="NCBI Taxonomy" id="6850"/>
    <lineage>
        <taxon>Eukaryota</taxon>
        <taxon>Metazoa</taxon>
        <taxon>Ecdysozoa</taxon>
        <taxon>Arthropoda</taxon>
        <taxon>Chelicerata</taxon>
        <taxon>Merostomata</taxon>
        <taxon>Xiphosura</taxon>
        <taxon>Limulidae</taxon>
        <taxon>Limulus</taxon>
    </lineage>
</organism>